<dbReference type="GO" id="GO:0046983">
    <property type="term" value="F:protein dimerization activity"/>
    <property type="evidence" value="ECO:0007669"/>
    <property type="project" value="InterPro"/>
</dbReference>
<dbReference type="OrthoDB" id="8551997at2759"/>
<evidence type="ECO:0000313" key="3">
    <source>
        <dbReference type="Proteomes" id="UP000518266"/>
    </source>
</evidence>
<organism evidence="2 3">
    <name type="scientific">Dissostichus mawsoni</name>
    <name type="common">Antarctic cod</name>
    <dbReference type="NCBI Taxonomy" id="36200"/>
    <lineage>
        <taxon>Eukaryota</taxon>
        <taxon>Metazoa</taxon>
        <taxon>Chordata</taxon>
        <taxon>Craniata</taxon>
        <taxon>Vertebrata</taxon>
        <taxon>Euteleostomi</taxon>
        <taxon>Actinopterygii</taxon>
        <taxon>Neopterygii</taxon>
        <taxon>Teleostei</taxon>
        <taxon>Neoteleostei</taxon>
        <taxon>Acanthomorphata</taxon>
        <taxon>Eupercaria</taxon>
        <taxon>Perciformes</taxon>
        <taxon>Notothenioidei</taxon>
        <taxon>Nototheniidae</taxon>
        <taxon>Dissostichus</taxon>
    </lineage>
</organism>
<dbReference type="Proteomes" id="UP000518266">
    <property type="component" value="Unassembled WGS sequence"/>
</dbReference>
<keyword evidence="3" id="KW-1185">Reference proteome</keyword>
<sequence length="298" mass="34191">MRELRMLADAMEEKVLKPTNLKGARWLPYIRKATQILCNSYAIFVAHFEDQVSPERTTRPSPAVMGRAKNILHYLKSHTNPGEQQKKMLADARNGTYRGVELKNTTTDTLATDRKKITDMLAKHIESRLGDLLSTESIVQRFSALDHNVWPKLDNSDESKEAFVLHGRANIESLCHHYQSILVREGTTVTEVLGEYRLYKIWARMRNGPLRDTLLEILQRGDLQVKFKNLGIFAQIYLTMAVSTAACERGFSCMKRVKSDWRSSLSTQNLTRLMFLTIEGPSLDTFDAKRAVLQWWQS</sequence>
<dbReference type="SUPFAM" id="SSF53098">
    <property type="entry name" value="Ribonuclease H-like"/>
    <property type="match status" value="1"/>
</dbReference>
<evidence type="ECO:0000313" key="2">
    <source>
        <dbReference type="EMBL" id="KAF3837829.1"/>
    </source>
</evidence>
<reference evidence="2 3" key="1">
    <citation type="submission" date="2020-03" db="EMBL/GenBank/DDBJ databases">
        <title>Dissostichus mawsoni Genome sequencing and assembly.</title>
        <authorList>
            <person name="Park H."/>
        </authorList>
    </citation>
    <scope>NUCLEOTIDE SEQUENCE [LARGE SCALE GENOMIC DNA]</scope>
    <source>
        <strain evidence="2">DM0001</strain>
        <tissue evidence="2">Muscle</tissue>
    </source>
</reference>
<dbReference type="Pfam" id="PF05699">
    <property type="entry name" value="Dimer_Tnp_hAT"/>
    <property type="match status" value="1"/>
</dbReference>
<dbReference type="AlphaFoldDB" id="A0A7J5XMP0"/>
<dbReference type="InterPro" id="IPR008906">
    <property type="entry name" value="HATC_C_dom"/>
</dbReference>
<dbReference type="InterPro" id="IPR012337">
    <property type="entry name" value="RNaseH-like_sf"/>
</dbReference>
<protein>
    <recommendedName>
        <fullName evidence="1">HAT C-terminal dimerisation domain-containing protein</fullName>
    </recommendedName>
</protein>
<gene>
    <name evidence="2" type="ORF">F7725_009597</name>
</gene>
<dbReference type="PANTHER" id="PTHR46880">
    <property type="entry name" value="RAS-ASSOCIATING DOMAIN-CONTAINING PROTEIN"/>
    <property type="match status" value="1"/>
</dbReference>
<evidence type="ECO:0000259" key="1">
    <source>
        <dbReference type="Pfam" id="PF05699"/>
    </source>
</evidence>
<comment type="caution">
    <text evidence="2">The sequence shown here is derived from an EMBL/GenBank/DDBJ whole genome shotgun (WGS) entry which is preliminary data.</text>
</comment>
<feature type="domain" description="HAT C-terminal dimerisation" evidence="1">
    <location>
        <begin position="222"/>
        <end position="276"/>
    </location>
</feature>
<name>A0A7J5XMP0_DISMA</name>
<proteinExistence type="predicted"/>
<accession>A0A7J5XMP0</accession>
<dbReference type="EMBL" id="JAAKFY010000022">
    <property type="protein sequence ID" value="KAF3837829.1"/>
    <property type="molecule type" value="Genomic_DNA"/>
</dbReference>
<dbReference type="PANTHER" id="PTHR46880:SF5">
    <property type="entry name" value="DUF4371 DOMAIN-CONTAINING PROTEIN"/>
    <property type="match status" value="1"/>
</dbReference>
<feature type="non-terminal residue" evidence="2">
    <location>
        <position position="298"/>
    </location>
</feature>